<gene>
    <name evidence="2" type="ORF">DMP05_01435</name>
</gene>
<name>A0A3N0IJU3_9ACTN</name>
<dbReference type="AlphaFoldDB" id="A0A3N0IJU3"/>
<sequence length="389" mass="42950">MLKNKAVAIFACMIAGFSFIALNTPTSLSIFAISLFFPVFFSVDSLLMARRMKINFELSGACVVGMNKCMRIEIARRRGLRGHIDMVFECKNRFTGAIVELPVTLCPGQRGLERFDVPLDTSCVGLISITLKKATLIDAIGLSRSPLSCAFEGSYAVYPSIPRVDTYFDRMAQSELSNASYDQSMKGRDESEVFDLREFRRGDAMRTVHWKRTARFDELVVREASRPVDSRTVLIFGGITGANESEEAKAELNSAASLFVGTSQSLLRQGVVHTVLHKANGIIIDARPVENEGDFNTMIDEFIALPLPSDVVISAEDEKRLSSMQQLSKIILVTNFLQNAELERLGVYGDLSVVVVGARNVTAFSEKRLYRVIAVSVDSVGASVKNMEL</sequence>
<protein>
    <submittedName>
        <fullName evidence="2">Uncharacterized protein</fullName>
    </submittedName>
</protein>
<evidence type="ECO:0000313" key="2">
    <source>
        <dbReference type="EMBL" id="RNM37047.1"/>
    </source>
</evidence>
<feature type="transmembrane region" description="Helical" evidence="1">
    <location>
        <begin position="7"/>
        <end position="24"/>
    </location>
</feature>
<evidence type="ECO:0000256" key="1">
    <source>
        <dbReference type="SAM" id="Phobius"/>
    </source>
</evidence>
<evidence type="ECO:0000313" key="3">
    <source>
        <dbReference type="Proteomes" id="UP000271472"/>
    </source>
</evidence>
<keyword evidence="1" id="KW-0812">Transmembrane</keyword>
<dbReference type="Proteomes" id="UP000271472">
    <property type="component" value="Unassembled WGS sequence"/>
</dbReference>
<keyword evidence="1" id="KW-0472">Membrane</keyword>
<accession>A0A3N0IJU3</accession>
<organism evidence="2 3">
    <name type="scientific">Slackia isoflavoniconvertens</name>
    <dbReference type="NCBI Taxonomy" id="572010"/>
    <lineage>
        <taxon>Bacteria</taxon>
        <taxon>Bacillati</taxon>
        <taxon>Actinomycetota</taxon>
        <taxon>Coriobacteriia</taxon>
        <taxon>Eggerthellales</taxon>
        <taxon>Eggerthellaceae</taxon>
        <taxon>Slackia</taxon>
    </lineage>
</organism>
<dbReference type="EMBL" id="QIBZ01000002">
    <property type="protein sequence ID" value="RNM37047.1"/>
    <property type="molecule type" value="Genomic_DNA"/>
</dbReference>
<proteinExistence type="predicted"/>
<dbReference type="PANTHER" id="PTHR34351">
    <property type="entry name" value="SLR1927 PROTEIN-RELATED"/>
    <property type="match status" value="1"/>
</dbReference>
<comment type="caution">
    <text evidence="2">The sequence shown here is derived from an EMBL/GenBank/DDBJ whole genome shotgun (WGS) entry which is preliminary data.</text>
</comment>
<keyword evidence="1" id="KW-1133">Transmembrane helix</keyword>
<reference evidence="3" key="1">
    <citation type="submission" date="2018-05" db="EMBL/GenBank/DDBJ databases">
        <title>Genome Sequencing of selected type strains of the family Eggerthellaceae.</title>
        <authorList>
            <person name="Danylec N."/>
            <person name="Stoll D.A."/>
            <person name="Doetsch A."/>
            <person name="Huch M."/>
        </authorList>
    </citation>
    <scope>NUCLEOTIDE SEQUENCE [LARGE SCALE GENOMIC DNA]</scope>
    <source>
        <strain evidence="3">DSM 22006</strain>
    </source>
</reference>
<keyword evidence="3" id="KW-1185">Reference proteome</keyword>